<dbReference type="Proteomes" id="UP001458415">
    <property type="component" value="Unassembled WGS sequence"/>
</dbReference>
<dbReference type="RefSeq" id="WP_208640678.1">
    <property type="nucleotide sequence ID" value="NZ_MUBM01000117.1"/>
</dbReference>
<evidence type="ECO:0000313" key="2">
    <source>
        <dbReference type="Proteomes" id="UP001458415"/>
    </source>
</evidence>
<reference evidence="1 2" key="1">
    <citation type="submission" date="2024-06" db="EMBL/GenBank/DDBJ databases">
        <title>The Natural Products Discovery Center: Release of the First 8490 Sequenced Strains for Exploring Actinobacteria Biosynthetic Diversity.</title>
        <authorList>
            <person name="Kalkreuter E."/>
            <person name="Kautsar S.A."/>
            <person name="Yang D."/>
            <person name="Bader C.D."/>
            <person name="Teijaro C.N."/>
            <person name="Fluegel L."/>
            <person name="Davis C.M."/>
            <person name="Simpson J.R."/>
            <person name="Lauterbach L."/>
            <person name="Steele A.D."/>
            <person name="Gui C."/>
            <person name="Meng S."/>
            <person name="Li G."/>
            <person name="Viehrig K."/>
            <person name="Ye F."/>
            <person name="Su P."/>
            <person name="Kiefer A.F."/>
            <person name="Nichols A."/>
            <person name="Cepeda A.J."/>
            <person name="Yan W."/>
            <person name="Fan B."/>
            <person name="Jiang Y."/>
            <person name="Adhikari A."/>
            <person name="Zheng C.-J."/>
            <person name="Schuster L."/>
            <person name="Cowan T.M."/>
            <person name="Smanski M.J."/>
            <person name="Chevrette M.G."/>
            <person name="De Carvalho L.P.S."/>
            <person name="Shen B."/>
        </authorList>
    </citation>
    <scope>NUCLEOTIDE SEQUENCE [LARGE SCALE GENOMIC DNA]</scope>
    <source>
        <strain evidence="1 2">NPDC000634</strain>
    </source>
</reference>
<sequence length="72" mass="7686">MCDARIVHQLRRAGYRIASLRALVPQLRRARRAEEVASVPVARDAGIAARSRALLEGGAALSAVLCLHGRAA</sequence>
<gene>
    <name evidence="1" type="ORF">ABT317_42025</name>
</gene>
<protein>
    <submittedName>
        <fullName evidence="1">Uncharacterized protein</fullName>
    </submittedName>
</protein>
<dbReference type="EMBL" id="JBEPCU010001348">
    <property type="protein sequence ID" value="MER6983365.1"/>
    <property type="molecule type" value="Genomic_DNA"/>
</dbReference>
<proteinExistence type="predicted"/>
<organism evidence="1 2">
    <name type="scientific">Streptomyces carpinensis</name>
    <dbReference type="NCBI Taxonomy" id="66369"/>
    <lineage>
        <taxon>Bacteria</taxon>
        <taxon>Bacillati</taxon>
        <taxon>Actinomycetota</taxon>
        <taxon>Actinomycetes</taxon>
        <taxon>Kitasatosporales</taxon>
        <taxon>Streptomycetaceae</taxon>
        <taxon>Streptomyces</taxon>
    </lineage>
</organism>
<comment type="caution">
    <text evidence="1">The sequence shown here is derived from an EMBL/GenBank/DDBJ whole genome shotgun (WGS) entry which is preliminary data.</text>
</comment>
<keyword evidence="2" id="KW-1185">Reference proteome</keyword>
<accession>A0ABV1WGP7</accession>
<name>A0ABV1WGP7_9ACTN</name>
<evidence type="ECO:0000313" key="1">
    <source>
        <dbReference type="EMBL" id="MER6983365.1"/>
    </source>
</evidence>